<feature type="transmembrane region" description="Helical" evidence="5">
    <location>
        <begin position="436"/>
        <end position="456"/>
    </location>
</feature>
<gene>
    <name evidence="6" type="ORF">FSB_LOCUS11045</name>
</gene>
<dbReference type="EMBL" id="OIVN01000626">
    <property type="protein sequence ID" value="SPC83163.1"/>
    <property type="molecule type" value="Genomic_DNA"/>
</dbReference>
<evidence type="ECO:0000256" key="1">
    <source>
        <dbReference type="ARBA" id="ARBA00009861"/>
    </source>
</evidence>
<dbReference type="AlphaFoldDB" id="A0A2N9F7L7"/>
<dbReference type="PANTHER" id="PTHR31623:SF122">
    <property type="entry name" value="HXXXD-TYPE ACYL-TRANSFERASE FAMILY PROTEIN"/>
    <property type="match status" value="1"/>
</dbReference>
<protein>
    <submittedName>
        <fullName evidence="6">Uncharacterized protein</fullName>
    </submittedName>
</protein>
<evidence type="ECO:0000313" key="6">
    <source>
        <dbReference type="EMBL" id="SPC83163.1"/>
    </source>
</evidence>
<sequence>MKTEMKIEIISRKTIKPLIPTPEQLRTFRLSLLDQLCPPIYGTSIFFYTSNPNERGSITSQVLERSCRLQNSLSKTLVDFYPLAGRLKDAASIECNDQGAYFVEAQISCQLVDFLIQPDIELLSRISPISDPKSTQLTSDSILVIQLTAFSCGGIAIAICTSHKIIDASSASTFFQSWTATARGYGEVVLPELLIGGSLLPTRDLSILPKPKVNLLTQKCTTRRFVFDASKIASLKAKIASAIGQRPPTNVEIVLALIFKCAMAASMSNSGRSVTSVLSQVVNLRKRMVPPLPENSIGNLLWSYQVFSKDSEIELHELVAKMRKGLIEFCNEKAKNFKGDEGFHMVSELLKEQGELMRKMDINIYRCSSLCKFPLYETDFGWGKPIWITNYSSNYHKNLIVLLDTKGGGIEAWVTLEEPEMEIFQHSGELLEFASFNPIVVDVVVFIIIIAASLMIRTTKANFPQTSEKMDPSVTKEEENDKDKDG</sequence>
<reference evidence="6" key="1">
    <citation type="submission" date="2018-02" db="EMBL/GenBank/DDBJ databases">
        <authorList>
            <person name="Cohen D.B."/>
            <person name="Kent A.D."/>
        </authorList>
    </citation>
    <scope>NUCLEOTIDE SEQUENCE</scope>
</reference>
<feature type="region of interest" description="Disordered" evidence="4">
    <location>
        <begin position="465"/>
        <end position="486"/>
    </location>
</feature>
<evidence type="ECO:0000256" key="4">
    <source>
        <dbReference type="SAM" id="MobiDB-lite"/>
    </source>
</evidence>
<keyword evidence="5" id="KW-0472">Membrane</keyword>
<dbReference type="PANTHER" id="PTHR31623">
    <property type="entry name" value="F21J9.9"/>
    <property type="match status" value="1"/>
</dbReference>
<organism evidence="6">
    <name type="scientific">Fagus sylvatica</name>
    <name type="common">Beechnut</name>
    <dbReference type="NCBI Taxonomy" id="28930"/>
    <lineage>
        <taxon>Eukaryota</taxon>
        <taxon>Viridiplantae</taxon>
        <taxon>Streptophyta</taxon>
        <taxon>Embryophyta</taxon>
        <taxon>Tracheophyta</taxon>
        <taxon>Spermatophyta</taxon>
        <taxon>Magnoliopsida</taxon>
        <taxon>eudicotyledons</taxon>
        <taxon>Gunneridae</taxon>
        <taxon>Pentapetalae</taxon>
        <taxon>rosids</taxon>
        <taxon>fabids</taxon>
        <taxon>Fagales</taxon>
        <taxon>Fagaceae</taxon>
        <taxon>Fagus</taxon>
    </lineage>
</organism>
<keyword evidence="3" id="KW-0012">Acyltransferase</keyword>
<accession>A0A2N9F7L7</accession>
<dbReference type="GO" id="GO:0016746">
    <property type="term" value="F:acyltransferase activity"/>
    <property type="evidence" value="ECO:0007669"/>
    <property type="project" value="UniProtKB-KW"/>
</dbReference>
<keyword evidence="5" id="KW-1133">Transmembrane helix</keyword>
<keyword evidence="5" id="KW-0812">Transmembrane</keyword>
<feature type="compositionally biased region" description="Basic and acidic residues" evidence="4">
    <location>
        <begin position="468"/>
        <end position="486"/>
    </location>
</feature>
<keyword evidence="2" id="KW-0808">Transferase</keyword>
<evidence type="ECO:0000256" key="3">
    <source>
        <dbReference type="ARBA" id="ARBA00023315"/>
    </source>
</evidence>
<comment type="similarity">
    <text evidence="1">Belongs to the plant acyltransferase family.</text>
</comment>
<evidence type="ECO:0000256" key="5">
    <source>
        <dbReference type="SAM" id="Phobius"/>
    </source>
</evidence>
<evidence type="ECO:0000256" key="2">
    <source>
        <dbReference type="ARBA" id="ARBA00022679"/>
    </source>
</evidence>
<dbReference type="Pfam" id="PF02458">
    <property type="entry name" value="Transferase"/>
    <property type="match status" value="1"/>
</dbReference>
<proteinExistence type="inferred from homology"/>
<dbReference type="Gene3D" id="3.30.559.10">
    <property type="entry name" value="Chloramphenicol acetyltransferase-like domain"/>
    <property type="match status" value="2"/>
</dbReference>
<name>A0A2N9F7L7_FAGSY</name>
<dbReference type="InterPro" id="IPR023213">
    <property type="entry name" value="CAT-like_dom_sf"/>
</dbReference>